<feature type="domain" description="Response regulatory" evidence="5">
    <location>
        <begin position="5"/>
        <end position="123"/>
    </location>
</feature>
<dbReference type="KEGG" id="ptw:TUM18999_45830"/>
<dbReference type="AlphaFoldDB" id="A0A6J4E9B3"/>
<dbReference type="Proteomes" id="UP000509383">
    <property type="component" value="Chromosome"/>
</dbReference>
<dbReference type="GO" id="GO:0006355">
    <property type="term" value="P:regulation of DNA-templated transcription"/>
    <property type="evidence" value="ECO:0007669"/>
    <property type="project" value="InterPro"/>
</dbReference>
<evidence type="ECO:0000256" key="2">
    <source>
        <dbReference type="ARBA" id="ARBA00023125"/>
    </source>
</evidence>
<dbReference type="GO" id="GO:0003677">
    <property type="term" value="F:DNA binding"/>
    <property type="evidence" value="ECO:0007669"/>
    <property type="project" value="UniProtKB-KW"/>
</dbReference>
<dbReference type="InterPro" id="IPR011006">
    <property type="entry name" value="CheY-like_superfamily"/>
</dbReference>
<dbReference type="SMART" id="SM00448">
    <property type="entry name" value="REC"/>
    <property type="match status" value="1"/>
</dbReference>
<reference evidence="6 7" key="1">
    <citation type="submission" date="2020-05" db="EMBL/GenBank/DDBJ databases">
        <title>Characterization of novel class B3 metallo-beta-lactamase from novel Pseudomonas species.</title>
        <authorList>
            <person name="Yamada K."/>
            <person name="Aoki K."/>
            <person name="Ishii Y."/>
        </authorList>
    </citation>
    <scope>NUCLEOTIDE SEQUENCE [LARGE SCALE GENOMIC DNA]</scope>
    <source>
        <strain evidence="6 7">TUM18999</strain>
    </source>
</reference>
<feature type="domain" description="HTH luxR-type" evidence="4">
    <location>
        <begin position="143"/>
        <end position="208"/>
    </location>
</feature>
<protein>
    <submittedName>
        <fullName evidence="6">DNA-binding response regulator</fullName>
    </submittedName>
</protein>
<dbReference type="SMART" id="SM00421">
    <property type="entry name" value="HTH_LUXR"/>
    <property type="match status" value="1"/>
</dbReference>
<dbReference type="CDD" id="cd06170">
    <property type="entry name" value="LuxR_C_like"/>
    <property type="match status" value="1"/>
</dbReference>
<dbReference type="Gene3D" id="3.40.50.2300">
    <property type="match status" value="1"/>
</dbReference>
<accession>A0A6J4E9B3</accession>
<evidence type="ECO:0000259" key="4">
    <source>
        <dbReference type="PROSITE" id="PS50043"/>
    </source>
</evidence>
<evidence type="ECO:0000313" key="6">
    <source>
        <dbReference type="EMBL" id="BCG26392.1"/>
    </source>
</evidence>
<dbReference type="InterPro" id="IPR016032">
    <property type="entry name" value="Sig_transdc_resp-reg_C-effctor"/>
</dbReference>
<dbReference type="Pfam" id="PF00072">
    <property type="entry name" value="Response_reg"/>
    <property type="match status" value="1"/>
</dbReference>
<evidence type="ECO:0000256" key="3">
    <source>
        <dbReference type="PROSITE-ProRule" id="PRU00169"/>
    </source>
</evidence>
<dbReference type="RefSeq" id="WP_173171785.1">
    <property type="nucleotide sequence ID" value="NZ_AP023189.1"/>
</dbReference>
<dbReference type="InterPro" id="IPR051015">
    <property type="entry name" value="EvgA-like"/>
</dbReference>
<keyword evidence="2 6" id="KW-0238">DNA-binding</keyword>
<dbReference type="PANTHER" id="PTHR45566:SF1">
    <property type="entry name" value="HTH-TYPE TRANSCRIPTIONAL REGULATOR YHJB-RELATED"/>
    <property type="match status" value="1"/>
</dbReference>
<dbReference type="SUPFAM" id="SSF46894">
    <property type="entry name" value="C-terminal effector domain of the bipartite response regulators"/>
    <property type="match status" value="1"/>
</dbReference>
<dbReference type="CDD" id="cd17535">
    <property type="entry name" value="REC_NarL-like"/>
    <property type="match status" value="1"/>
</dbReference>
<dbReference type="PROSITE" id="PS00622">
    <property type="entry name" value="HTH_LUXR_1"/>
    <property type="match status" value="1"/>
</dbReference>
<dbReference type="PRINTS" id="PR00038">
    <property type="entry name" value="HTHLUXR"/>
</dbReference>
<evidence type="ECO:0000259" key="5">
    <source>
        <dbReference type="PROSITE" id="PS50110"/>
    </source>
</evidence>
<keyword evidence="1 3" id="KW-0597">Phosphoprotein</keyword>
<dbReference type="PANTHER" id="PTHR45566">
    <property type="entry name" value="HTH-TYPE TRANSCRIPTIONAL REGULATOR YHJB-RELATED"/>
    <property type="match status" value="1"/>
</dbReference>
<dbReference type="Pfam" id="PF00196">
    <property type="entry name" value="GerE"/>
    <property type="match status" value="1"/>
</dbReference>
<dbReference type="SUPFAM" id="SSF52172">
    <property type="entry name" value="CheY-like"/>
    <property type="match status" value="1"/>
</dbReference>
<dbReference type="PROSITE" id="PS50110">
    <property type="entry name" value="RESPONSE_REGULATORY"/>
    <property type="match status" value="1"/>
</dbReference>
<evidence type="ECO:0000256" key="1">
    <source>
        <dbReference type="ARBA" id="ARBA00022553"/>
    </source>
</evidence>
<dbReference type="NCBIfam" id="NF041830">
    <property type="entry name" value="RR_TF_ErdR"/>
    <property type="match status" value="1"/>
</dbReference>
<proteinExistence type="predicted"/>
<feature type="modified residue" description="4-aspartylphosphate" evidence="3">
    <location>
        <position position="58"/>
    </location>
</feature>
<dbReference type="InterPro" id="IPR058245">
    <property type="entry name" value="NreC/VraR/RcsB-like_REC"/>
</dbReference>
<organism evidence="6 7">
    <name type="scientific">Pseudomonas tohonis</name>
    <dbReference type="NCBI Taxonomy" id="2725477"/>
    <lineage>
        <taxon>Bacteria</taxon>
        <taxon>Pseudomonadati</taxon>
        <taxon>Pseudomonadota</taxon>
        <taxon>Gammaproteobacteria</taxon>
        <taxon>Pseudomonadales</taxon>
        <taxon>Pseudomonadaceae</taxon>
        <taxon>Pseudomonas</taxon>
    </lineage>
</organism>
<dbReference type="EMBL" id="AP023189">
    <property type="protein sequence ID" value="BCG26392.1"/>
    <property type="molecule type" value="Genomic_DNA"/>
</dbReference>
<dbReference type="GO" id="GO:0000160">
    <property type="term" value="P:phosphorelay signal transduction system"/>
    <property type="evidence" value="ECO:0007669"/>
    <property type="project" value="InterPro"/>
</dbReference>
<gene>
    <name evidence="6" type="primary">erdR</name>
    <name evidence="6" type="ORF">TUM18999_45830</name>
</gene>
<evidence type="ECO:0000313" key="7">
    <source>
        <dbReference type="Proteomes" id="UP000509383"/>
    </source>
</evidence>
<dbReference type="InterPro" id="IPR001789">
    <property type="entry name" value="Sig_transdc_resp-reg_receiver"/>
</dbReference>
<dbReference type="InterPro" id="IPR000792">
    <property type="entry name" value="Tscrpt_reg_LuxR_C"/>
</dbReference>
<sequence length="213" mass="22892">MAAYEILIADDHPLFRSALHQALTLGLGPDVRLVEVASIAELESRLAEKADWDLVLLDLNMPGAYGFSGLVLLRGQYPQIPVVMISAQEEAAVVVRSREFGASGFIPKSSPLEVIQSAVLDGDAWWPPQVEESVAVSAEAKAASAGLASLTPQQFRVLTMVCEGLLNKQIAFELSVSEATVKAHVTAIFRKLGVRTRTQAALLLQQMESIPSA</sequence>
<dbReference type="PROSITE" id="PS50043">
    <property type="entry name" value="HTH_LUXR_2"/>
    <property type="match status" value="1"/>
</dbReference>
<name>A0A6J4E9B3_9PSED</name>